<dbReference type="EMBL" id="JARKHS020024052">
    <property type="protein sequence ID" value="KAK8768379.1"/>
    <property type="molecule type" value="Genomic_DNA"/>
</dbReference>
<evidence type="ECO:0000313" key="1">
    <source>
        <dbReference type="EMBL" id="KAK8768379.1"/>
    </source>
</evidence>
<reference evidence="1 2" key="1">
    <citation type="journal article" date="2023" name="Arcadia Sci">
        <title>De novo assembly of a long-read Amblyomma americanum tick genome.</title>
        <authorList>
            <person name="Chou S."/>
            <person name="Poskanzer K.E."/>
            <person name="Rollins M."/>
            <person name="Thuy-Boun P.S."/>
        </authorList>
    </citation>
    <scope>NUCLEOTIDE SEQUENCE [LARGE SCALE GENOMIC DNA]</scope>
    <source>
        <strain evidence="1">F_SG_1</strain>
        <tissue evidence="1">Salivary glands</tissue>
    </source>
</reference>
<name>A0AAQ4E0Y9_AMBAM</name>
<comment type="caution">
    <text evidence="1">The sequence shown here is derived from an EMBL/GenBank/DDBJ whole genome shotgun (WGS) entry which is preliminary data.</text>
</comment>
<protein>
    <recommendedName>
        <fullName evidence="3">Acid methyltransferase</fullName>
    </recommendedName>
</protein>
<dbReference type="InterPro" id="IPR029063">
    <property type="entry name" value="SAM-dependent_MTases_sf"/>
</dbReference>
<accession>A0AAQ4E0Y9</accession>
<gene>
    <name evidence="1" type="ORF">V5799_015156</name>
</gene>
<organism evidence="1 2">
    <name type="scientific">Amblyomma americanum</name>
    <name type="common">Lone star tick</name>
    <dbReference type="NCBI Taxonomy" id="6943"/>
    <lineage>
        <taxon>Eukaryota</taxon>
        <taxon>Metazoa</taxon>
        <taxon>Ecdysozoa</taxon>
        <taxon>Arthropoda</taxon>
        <taxon>Chelicerata</taxon>
        <taxon>Arachnida</taxon>
        <taxon>Acari</taxon>
        <taxon>Parasitiformes</taxon>
        <taxon>Ixodida</taxon>
        <taxon>Ixodoidea</taxon>
        <taxon>Ixodidae</taxon>
        <taxon>Amblyomminae</taxon>
        <taxon>Amblyomma</taxon>
    </lineage>
</organism>
<sequence length="206" mass="23704">MLTFAREHRSHPRIDYLYLDLLADEDVARFVREQGNFQRVHSFLALQWVGDQRHAMRNIEALLAPGGECFLVFTTNLIVQDVFEAMLDSPRWAKYADILKRVIPETRVLKDTGSLRSHLADLVRATNLTPLACEVVHTVAKMGLDKERALDFFTFLNPVYELVNDAEKAELRQFTQDVIGDFKKRKSGDSIDERDFLVIHACKPTK</sequence>
<keyword evidence="2" id="KW-1185">Reference proteome</keyword>
<dbReference type="SUPFAM" id="SSF53335">
    <property type="entry name" value="S-adenosyl-L-methionine-dependent methyltransferases"/>
    <property type="match status" value="1"/>
</dbReference>
<dbReference type="Gene3D" id="3.40.50.150">
    <property type="entry name" value="Vaccinia Virus protein VP39"/>
    <property type="match status" value="1"/>
</dbReference>
<dbReference type="Proteomes" id="UP001321473">
    <property type="component" value="Unassembled WGS sequence"/>
</dbReference>
<evidence type="ECO:0008006" key="3">
    <source>
        <dbReference type="Google" id="ProtNLM"/>
    </source>
</evidence>
<proteinExistence type="predicted"/>
<dbReference type="AlphaFoldDB" id="A0AAQ4E0Y9"/>
<evidence type="ECO:0000313" key="2">
    <source>
        <dbReference type="Proteomes" id="UP001321473"/>
    </source>
</evidence>